<proteinExistence type="predicted"/>
<dbReference type="SMART" id="SM00062">
    <property type="entry name" value="PBPb"/>
    <property type="match status" value="1"/>
</dbReference>
<protein>
    <submittedName>
        <fullName evidence="4">Polar amino acid transport system substrate-binding protein</fullName>
    </submittedName>
</protein>
<evidence type="ECO:0000256" key="1">
    <source>
        <dbReference type="ARBA" id="ARBA00022729"/>
    </source>
</evidence>
<dbReference type="Pfam" id="PF00497">
    <property type="entry name" value="SBP_bac_3"/>
    <property type="match status" value="1"/>
</dbReference>
<feature type="signal peptide" evidence="2">
    <location>
        <begin position="1"/>
        <end position="24"/>
    </location>
</feature>
<accession>A0A1G8IYT2</accession>
<reference evidence="4 5" key="1">
    <citation type="submission" date="2016-10" db="EMBL/GenBank/DDBJ databases">
        <authorList>
            <person name="de Groot N.N."/>
        </authorList>
    </citation>
    <scope>NUCLEOTIDE SEQUENCE [LARGE SCALE GENOMIC DNA]</scope>
    <source>
        <strain evidence="4 5">DSM 5885</strain>
    </source>
</reference>
<keyword evidence="1 2" id="KW-0732">Signal</keyword>
<name>A0A1G8IYT2_9RHOO</name>
<dbReference type="SUPFAM" id="SSF53850">
    <property type="entry name" value="Periplasmic binding protein-like II"/>
    <property type="match status" value="1"/>
</dbReference>
<keyword evidence="5" id="KW-1185">Reference proteome</keyword>
<evidence type="ECO:0000259" key="3">
    <source>
        <dbReference type="SMART" id="SM00062"/>
    </source>
</evidence>
<evidence type="ECO:0000313" key="5">
    <source>
        <dbReference type="Proteomes" id="UP000198607"/>
    </source>
</evidence>
<evidence type="ECO:0000313" key="4">
    <source>
        <dbReference type="EMBL" id="SDI24091.1"/>
    </source>
</evidence>
<evidence type="ECO:0000256" key="2">
    <source>
        <dbReference type="SAM" id="SignalP"/>
    </source>
</evidence>
<dbReference type="PANTHER" id="PTHR35936:SF17">
    <property type="entry name" value="ARGININE-BINDING EXTRACELLULAR PROTEIN ARTP"/>
    <property type="match status" value="1"/>
</dbReference>
<dbReference type="InterPro" id="IPR001638">
    <property type="entry name" value="Solute-binding_3/MltF_N"/>
</dbReference>
<dbReference type="PANTHER" id="PTHR35936">
    <property type="entry name" value="MEMBRANE-BOUND LYTIC MUREIN TRANSGLYCOSYLASE F"/>
    <property type="match status" value="1"/>
</dbReference>
<dbReference type="EMBL" id="FNCY01000015">
    <property type="protein sequence ID" value="SDI24091.1"/>
    <property type="molecule type" value="Genomic_DNA"/>
</dbReference>
<feature type="domain" description="Solute-binding protein family 3/N-terminal" evidence="3">
    <location>
        <begin position="57"/>
        <end position="277"/>
    </location>
</feature>
<dbReference type="Gene3D" id="3.40.190.10">
    <property type="entry name" value="Periplasmic binding protein-like II"/>
    <property type="match status" value="2"/>
</dbReference>
<sequence>MNDGIALKRLLPCLAAAVLLAACAVGPARKDAAAPASDVRASGVAAEAAAILAPTGRLRVALYPGTPTSILPGANGSEARGVGHDLGRALAARLGVAFEPVVHAKNADVLAAVKSGAADVAFTNASPARAKEMDFSPPYLDIELGYLVAPGVAIADIAGIDRPGVRVAVTAGSTSDGVLSRDLKAATVLRATTVGEGIRLLASGAAEAYATNKSTLFEMADTLPGGRVLAGNWGLERHAIAIPKGREAGLPFLRDFVDQAKRGGTVATAISRAGLRGAVVP</sequence>
<organism evidence="4 5">
    <name type="scientific">Propionivibrio dicarboxylicus</name>
    <dbReference type="NCBI Taxonomy" id="83767"/>
    <lineage>
        <taxon>Bacteria</taxon>
        <taxon>Pseudomonadati</taxon>
        <taxon>Pseudomonadota</taxon>
        <taxon>Betaproteobacteria</taxon>
        <taxon>Rhodocyclales</taxon>
        <taxon>Rhodocyclaceae</taxon>
        <taxon>Propionivibrio</taxon>
    </lineage>
</organism>
<dbReference type="AlphaFoldDB" id="A0A1G8IYT2"/>
<gene>
    <name evidence="4" type="ORF">SAMN05660652_03090</name>
</gene>
<dbReference type="STRING" id="83767.SAMN05660652_03090"/>
<dbReference type="Proteomes" id="UP000198607">
    <property type="component" value="Unassembled WGS sequence"/>
</dbReference>
<dbReference type="OrthoDB" id="571173at2"/>
<feature type="chain" id="PRO_5011615031" evidence="2">
    <location>
        <begin position="25"/>
        <end position="281"/>
    </location>
</feature>
<dbReference type="RefSeq" id="WP_091938817.1">
    <property type="nucleotide sequence ID" value="NZ_FNCY01000015.1"/>
</dbReference>